<dbReference type="Proteomes" id="UP001165060">
    <property type="component" value="Unassembled WGS sequence"/>
</dbReference>
<accession>A0ABQ6MD29</accession>
<proteinExistence type="predicted"/>
<keyword evidence="3" id="KW-1185">Reference proteome</keyword>
<feature type="compositionally biased region" description="Low complexity" evidence="1">
    <location>
        <begin position="37"/>
        <end position="49"/>
    </location>
</feature>
<protein>
    <recommendedName>
        <fullName evidence="4">NAD(P)-binding domain-containing protein</fullName>
    </recommendedName>
</protein>
<dbReference type="EMBL" id="BRYB01001364">
    <property type="protein sequence ID" value="GMI23991.1"/>
    <property type="molecule type" value="Genomic_DNA"/>
</dbReference>
<feature type="region of interest" description="Disordered" evidence="1">
    <location>
        <begin position="32"/>
        <end position="73"/>
    </location>
</feature>
<name>A0ABQ6MD29_9STRA</name>
<evidence type="ECO:0000256" key="1">
    <source>
        <dbReference type="SAM" id="MobiDB-lite"/>
    </source>
</evidence>
<dbReference type="Gene3D" id="3.40.50.720">
    <property type="entry name" value="NAD(P)-binding Rossmann-like Domain"/>
    <property type="match status" value="1"/>
</dbReference>
<reference evidence="2 3" key="1">
    <citation type="journal article" date="2023" name="Commun. Biol.">
        <title>Genome analysis of Parmales, the sister group of diatoms, reveals the evolutionary specialization of diatoms from phago-mixotrophs to photoautotrophs.</title>
        <authorList>
            <person name="Ban H."/>
            <person name="Sato S."/>
            <person name="Yoshikawa S."/>
            <person name="Yamada K."/>
            <person name="Nakamura Y."/>
            <person name="Ichinomiya M."/>
            <person name="Sato N."/>
            <person name="Blanc-Mathieu R."/>
            <person name="Endo H."/>
            <person name="Kuwata A."/>
            <person name="Ogata H."/>
        </authorList>
    </citation>
    <scope>NUCLEOTIDE SEQUENCE [LARGE SCALE GENOMIC DNA]</scope>
</reference>
<evidence type="ECO:0000313" key="3">
    <source>
        <dbReference type="Proteomes" id="UP001165060"/>
    </source>
</evidence>
<evidence type="ECO:0000313" key="2">
    <source>
        <dbReference type="EMBL" id="GMI23991.1"/>
    </source>
</evidence>
<organism evidence="2 3">
    <name type="scientific">Tetraparma gracilis</name>
    <dbReference type="NCBI Taxonomy" id="2962635"/>
    <lineage>
        <taxon>Eukaryota</taxon>
        <taxon>Sar</taxon>
        <taxon>Stramenopiles</taxon>
        <taxon>Ochrophyta</taxon>
        <taxon>Bolidophyceae</taxon>
        <taxon>Parmales</taxon>
        <taxon>Triparmaceae</taxon>
        <taxon>Tetraparma</taxon>
    </lineage>
</organism>
<gene>
    <name evidence="2" type="ORF">TeGR_g3518</name>
</gene>
<comment type="caution">
    <text evidence="2">The sequence shown here is derived from an EMBL/GenBank/DDBJ whole genome shotgun (WGS) entry which is preliminary data.</text>
</comment>
<evidence type="ECO:0008006" key="4">
    <source>
        <dbReference type="Google" id="ProtNLM"/>
    </source>
</evidence>
<sequence length="469" mass="50562">MLSPYILGRKTRAILSRTIQLPSLLSPPAPTLPRAFSSSSASPNPLSDPYADPFGLLDNPSSPSPPKASTLPSLLTTSSTLAPALLRLLAAPPPSASPAGSLPSAYSLRLTVPDLTTTSIKSIPSSVLLIRKNDGVDVAVTDRIYRDARGYVRNLVDTRYADREERAKRLLFRFARGEAAGQFFQLPAKQGAYRFARWRAKPEGGCVFHGTLGRGAAGGDVLPGIVSGRLTGPGKASVDVACYKALQVRAKGCGASFRCGVTTGEGTYYYTFTPPAGRWSSETLPWEAFAPADGIGIGVRGLEDLRHVQFDVVASSSKKSRKSDFYLALDWIKILRRHRLPEFVLVSSARLGAPGHRIDDDKKLYIPPGEGPEPGREEEADALALGEWGRLYWTHRTELALANSGLAYCIVRAPPLVESGPAIDRAGLGADRRGRTAACTRRELSEVVRGCLGDEQCVGQTLYVTREKM</sequence>